<organism evidence="10 11">
    <name type="scientific">Neomoorella glycerini</name>
    <dbReference type="NCBI Taxonomy" id="55779"/>
    <lineage>
        <taxon>Bacteria</taxon>
        <taxon>Bacillati</taxon>
        <taxon>Bacillota</taxon>
        <taxon>Clostridia</taxon>
        <taxon>Neomoorellales</taxon>
        <taxon>Neomoorellaceae</taxon>
        <taxon>Neomoorella</taxon>
    </lineage>
</organism>
<gene>
    <name evidence="10" type="primary">nreC_3</name>
    <name evidence="10" type="ORF">MGLY_33690</name>
</gene>
<feature type="domain" description="Response regulatory" evidence="9">
    <location>
        <begin position="5"/>
        <end position="125"/>
    </location>
</feature>
<evidence type="ECO:0000256" key="4">
    <source>
        <dbReference type="ARBA" id="ARBA00023125"/>
    </source>
</evidence>
<dbReference type="InterPro" id="IPR001789">
    <property type="entry name" value="Sig_transdc_resp-reg_receiver"/>
</dbReference>
<dbReference type="CDD" id="cd17535">
    <property type="entry name" value="REC_NarL-like"/>
    <property type="match status" value="1"/>
</dbReference>
<dbReference type="GO" id="GO:0006355">
    <property type="term" value="P:regulation of DNA-templated transcription"/>
    <property type="evidence" value="ECO:0007669"/>
    <property type="project" value="InterPro"/>
</dbReference>
<dbReference type="InterPro" id="IPR011006">
    <property type="entry name" value="CheY-like_superfamily"/>
</dbReference>
<dbReference type="EMBL" id="CP046244">
    <property type="protein sequence ID" value="QGP93944.1"/>
    <property type="molecule type" value="Genomic_DNA"/>
</dbReference>
<feature type="modified residue" description="4-aspartylphosphate" evidence="7">
    <location>
        <position position="56"/>
    </location>
</feature>
<dbReference type="PROSITE" id="PS50110">
    <property type="entry name" value="RESPONSE_REGULATORY"/>
    <property type="match status" value="1"/>
</dbReference>
<dbReference type="Proteomes" id="UP000425916">
    <property type="component" value="Chromosome"/>
</dbReference>
<dbReference type="SUPFAM" id="SSF52172">
    <property type="entry name" value="CheY-like"/>
    <property type="match status" value="1"/>
</dbReference>
<keyword evidence="11" id="KW-1185">Reference proteome</keyword>
<dbReference type="OrthoDB" id="9779069at2"/>
<evidence type="ECO:0000256" key="5">
    <source>
        <dbReference type="ARBA" id="ARBA00023163"/>
    </source>
</evidence>
<dbReference type="InterPro" id="IPR000792">
    <property type="entry name" value="Tscrpt_reg_LuxR_C"/>
</dbReference>
<dbReference type="AlphaFoldDB" id="A0A6I5ZVQ7"/>
<dbReference type="PANTHER" id="PTHR43214:SF41">
    <property type="entry name" value="NITRATE_NITRITE RESPONSE REGULATOR PROTEIN NARP"/>
    <property type="match status" value="1"/>
</dbReference>
<evidence type="ECO:0000256" key="2">
    <source>
        <dbReference type="ARBA" id="ARBA00022553"/>
    </source>
</evidence>
<keyword evidence="5" id="KW-0804">Transcription</keyword>
<dbReference type="InterPro" id="IPR016032">
    <property type="entry name" value="Sig_transdc_resp-reg_C-effctor"/>
</dbReference>
<dbReference type="PRINTS" id="PR00038">
    <property type="entry name" value="HTHLUXR"/>
</dbReference>
<comment type="function">
    <text evidence="6">May play the central regulatory role in sporulation. It may be an element of the effector pathway responsible for the activation of sporulation genes in response to nutritional stress. Spo0A may act in concert with spo0H (a sigma factor) to control the expression of some genes that are critical to the sporulation process.</text>
</comment>
<proteinExistence type="predicted"/>
<evidence type="ECO:0000259" key="8">
    <source>
        <dbReference type="PROSITE" id="PS50043"/>
    </source>
</evidence>
<dbReference type="SMART" id="SM00421">
    <property type="entry name" value="HTH_LUXR"/>
    <property type="match status" value="1"/>
</dbReference>
<dbReference type="PROSITE" id="PS50043">
    <property type="entry name" value="HTH_LUXR_2"/>
    <property type="match status" value="1"/>
</dbReference>
<accession>A0A6I5ZVQ7</accession>
<evidence type="ECO:0000259" key="9">
    <source>
        <dbReference type="PROSITE" id="PS50110"/>
    </source>
</evidence>
<protein>
    <recommendedName>
        <fullName evidence="1">Stage 0 sporulation protein A homolog</fullName>
    </recommendedName>
</protein>
<evidence type="ECO:0000256" key="3">
    <source>
        <dbReference type="ARBA" id="ARBA00023015"/>
    </source>
</evidence>
<name>A0A6I5ZVQ7_9FIRM</name>
<dbReference type="InterPro" id="IPR039420">
    <property type="entry name" value="WalR-like"/>
</dbReference>
<dbReference type="PANTHER" id="PTHR43214">
    <property type="entry name" value="TWO-COMPONENT RESPONSE REGULATOR"/>
    <property type="match status" value="1"/>
</dbReference>
<dbReference type="Pfam" id="PF00072">
    <property type="entry name" value="Response_reg"/>
    <property type="match status" value="1"/>
</dbReference>
<dbReference type="Pfam" id="PF00196">
    <property type="entry name" value="GerE"/>
    <property type="match status" value="1"/>
</dbReference>
<dbReference type="CDD" id="cd06170">
    <property type="entry name" value="LuxR_C_like"/>
    <property type="match status" value="1"/>
</dbReference>
<feature type="domain" description="HTH luxR-type" evidence="8">
    <location>
        <begin position="152"/>
        <end position="217"/>
    </location>
</feature>
<dbReference type="Gene3D" id="3.40.50.2300">
    <property type="match status" value="1"/>
</dbReference>
<keyword evidence="3" id="KW-0805">Transcription regulation</keyword>
<evidence type="ECO:0000256" key="1">
    <source>
        <dbReference type="ARBA" id="ARBA00018672"/>
    </source>
</evidence>
<dbReference type="InterPro" id="IPR058245">
    <property type="entry name" value="NreC/VraR/RcsB-like_REC"/>
</dbReference>
<dbReference type="RefSeq" id="WP_156275817.1">
    <property type="nucleotide sequence ID" value="NZ_CP046244.1"/>
</dbReference>
<evidence type="ECO:0000256" key="6">
    <source>
        <dbReference type="ARBA" id="ARBA00024867"/>
    </source>
</evidence>
<dbReference type="SMART" id="SM00448">
    <property type="entry name" value="REC"/>
    <property type="match status" value="1"/>
</dbReference>
<evidence type="ECO:0000256" key="7">
    <source>
        <dbReference type="PROSITE-ProRule" id="PRU00169"/>
    </source>
</evidence>
<dbReference type="GO" id="GO:0000160">
    <property type="term" value="P:phosphorelay signal transduction system"/>
    <property type="evidence" value="ECO:0007669"/>
    <property type="project" value="InterPro"/>
</dbReference>
<keyword evidence="2 7" id="KW-0597">Phosphoprotein</keyword>
<keyword evidence="4" id="KW-0238">DNA-binding</keyword>
<dbReference type="GO" id="GO:0003677">
    <property type="term" value="F:DNA binding"/>
    <property type="evidence" value="ECO:0007669"/>
    <property type="project" value="UniProtKB-KW"/>
</dbReference>
<reference evidence="10 11" key="1">
    <citation type="submission" date="2019-11" db="EMBL/GenBank/DDBJ databases">
        <title>Genome sequence of Moorella glycerini DSM11254.</title>
        <authorList>
            <person name="Poehlein A."/>
            <person name="Boeer T."/>
            <person name="Daniel R."/>
        </authorList>
    </citation>
    <scope>NUCLEOTIDE SEQUENCE [LARGE SCALE GENOMIC DNA]</scope>
    <source>
        <strain evidence="10 11">DSM 11254</strain>
    </source>
</reference>
<dbReference type="SUPFAM" id="SSF46894">
    <property type="entry name" value="C-terminal effector domain of the bipartite response regulators"/>
    <property type="match status" value="1"/>
</dbReference>
<sequence>MDKINVIIVDDHPLVRDGLLGIINAQSDMEVIGEAGQAGEALEIAKRLKPQVMVLDISLPDFNGLEVAYQLKVARENDGWQTQVVILSMYSNEKFVFRALDAGALGYVHKNSPGREIVEAIRSVTRGKYFLSSDISSTLISEYLKQCRNQRAEPSYERLTHREQEIFRLVVEGVSNRDIARLLTISKKTVEKHRANIMRKLGAHNYAELVKHAIKIGILDTDI</sequence>
<evidence type="ECO:0000313" key="10">
    <source>
        <dbReference type="EMBL" id="QGP93944.1"/>
    </source>
</evidence>
<dbReference type="PROSITE" id="PS00622">
    <property type="entry name" value="HTH_LUXR_1"/>
    <property type="match status" value="1"/>
</dbReference>
<evidence type="ECO:0000313" key="11">
    <source>
        <dbReference type="Proteomes" id="UP000425916"/>
    </source>
</evidence>